<dbReference type="EMBL" id="CP131062">
    <property type="protein sequence ID" value="WNY28089.1"/>
    <property type="molecule type" value="Genomic_DNA"/>
</dbReference>
<gene>
    <name evidence="8" type="ORF">MmiEs2_02710</name>
</gene>
<organism evidence="8 9">
    <name type="scientific">Methanimicrococcus stummii</name>
    <dbReference type="NCBI Taxonomy" id="3028294"/>
    <lineage>
        <taxon>Archaea</taxon>
        <taxon>Methanobacteriati</taxon>
        <taxon>Methanobacteriota</taxon>
        <taxon>Stenosarchaea group</taxon>
        <taxon>Methanomicrobia</taxon>
        <taxon>Methanosarcinales</taxon>
        <taxon>Methanosarcinaceae</taxon>
        <taxon>Methanimicrococcus</taxon>
    </lineage>
</organism>
<accession>A0AA96V7E3</accession>
<sequence length="228" mass="25040">MALKKGDFVRLNYTGKMEDGKVFDTTEEEVAKAENVYTPQGLYGGDVIIIGYGHTIPGLDKELEGKEVGASGEVTIGPEDAFGMPREDLMQSVSTSKFKDGKAQVGMVIEQEGRQGVVTKVIGRRATIDFNSPLAGKSVTYSYKIESALETPEDKIKGLFALYTGVQDADVKIDGDAAEIEIPTGITFNQRWLFMKGKLANEVLENTDLKEIRYVETVKKAEKEEKAE</sequence>
<dbReference type="Gene3D" id="3.10.50.40">
    <property type="match status" value="1"/>
</dbReference>
<dbReference type="Gene3D" id="3.30.70.2210">
    <property type="match status" value="1"/>
</dbReference>
<evidence type="ECO:0000313" key="9">
    <source>
        <dbReference type="Proteomes" id="UP001302662"/>
    </source>
</evidence>
<protein>
    <recommendedName>
        <fullName evidence="6">Peptidyl-prolyl cis-trans isomerase</fullName>
        <ecNumber evidence="6">5.2.1.8</ecNumber>
    </recommendedName>
</protein>
<evidence type="ECO:0000256" key="2">
    <source>
        <dbReference type="ARBA" id="ARBA00006577"/>
    </source>
</evidence>
<keyword evidence="4 5" id="KW-0413">Isomerase</keyword>
<dbReference type="InterPro" id="IPR001179">
    <property type="entry name" value="PPIase_FKBP_dom"/>
</dbReference>
<dbReference type="AlphaFoldDB" id="A0AA96V7E3"/>
<comment type="catalytic activity">
    <reaction evidence="1 5 6">
        <text>[protein]-peptidylproline (omega=180) = [protein]-peptidylproline (omega=0)</text>
        <dbReference type="Rhea" id="RHEA:16237"/>
        <dbReference type="Rhea" id="RHEA-COMP:10747"/>
        <dbReference type="Rhea" id="RHEA-COMP:10748"/>
        <dbReference type="ChEBI" id="CHEBI:83833"/>
        <dbReference type="ChEBI" id="CHEBI:83834"/>
        <dbReference type="EC" id="5.2.1.8"/>
    </reaction>
</comment>
<dbReference type="EC" id="5.2.1.8" evidence="6"/>
<comment type="similarity">
    <text evidence="2 6">Belongs to the FKBP-type PPIase family.</text>
</comment>
<dbReference type="InterPro" id="IPR046357">
    <property type="entry name" value="PPIase_dom_sf"/>
</dbReference>
<dbReference type="Gene3D" id="2.40.10.330">
    <property type="match status" value="1"/>
</dbReference>
<keyword evidence="3 5" id="KW-0697">Rotamase</keyword>
<proteinExistence type="inferred from homology"/>
<dbReference type="GO" id="GO:0003755">
    <property type="term" value="F:peptidyl-prolyl cis-trans isomerase activity"/>
    <property type="evidence" value="ECO:0007669"/>
    <property type="project" value="UniProtKB-UniRule"/>
</dbReference>
<keyword evidence="9" id="KW-1185">Reference proteome</keyword>
<dbReference type="SUPFAM" id="SSF54534">
    <property type="entry name" value="FKBP-like"/>
    <property type="match status" value="1"/>
</dbReference>
<dbReference type="InterPro" id="IPR048261">
    <property type="entry name" value="SlpA/SlyD-like_ins_sf"/>
</dbReference>
<evidence type="ECO:0000313" key="8">
    <source>
        <dbReference type="EMBL" id="WNY28089.1"/>
    </source>
</evidence>
<feature type="domain" description="PPIase FKBP-type" evidence="7">
    <location>
        <begin position="6"/>
        <end position="83"/>
    </location>
</feature>
<dbReference type="GeneID" id="85196722"/>
<reference evidence="8 9" key="1">
    <citation type="submission" date="2023-07" db="EMBL/GenBank/DDBJ databases">
        <title>Closed genome sequence of Methanimicrococcus sp. Es2.</title>
        <authorList>
            <person name="Protasov E."/>
            <person name="Platt K."/>
            <person name="Reeh H."/>
            <person name="Poehlein A."/>
            <person name="Daniel R."/>
            <person name="Brune A."/>
        </authorList>
    </citation>
    <scope>NUCLEOTIDE SEQUENCE [LARGE SCALE GENOMIC DNA]</scope>
    <source>
        <strain evidence="8 9">Es2</strain>
    </source>
</reference>
<dbReference type="InterPro" id="IPR040825">
    <property type="entry name" value="FKBP26_C"/>
</dbReference>
<evidence type="ECO:0000259" key="7">
    <source>
        <dbReference type="PROSITE" id="PS50059"/>
    </source>
</evidence>
<evidence type="ECO:0000256" key="1">
    <source>
        <dbReference type="ARBA" id="ARBA00000971"/>
    </source>
</evidence>
<dbReference type="PANTHER" id="PTHR47861">
    <property type="entry name" value="FKBP-TYPE PEPTIDYL-PROLYL CIS-TRANS ISOMERASE SLYD"/>
    <property type="match status" value="1"/>
</dbReference>
<dbReference type="PROSITE" id="PS50059">
    <property type="entry name" value="FKBP_PPIASE"/>
    <property type="match status" value="1"/>
</dbReference>
<dbReference type="Pfam" id="PF00254">
    <property type="entry name" value="FKBP_C"/>
    <property type="match status" value="1"/>
</dbReference>
<evidence type="ECO:0000256" key="3">
    <source>
        <dbReference type="ARBA" id="ARBA00023110"/>
    </source>
</evidence>
<name>A0AA96V7E3_9EURY</name>
<dbReference type="RefSeq" id="WP_316559644.1">
    <property type="nucleotide sequence ID" value="NZ_CP131062.1"/>
</dbReference>
<evidence type="ECO:0000256" key="4">
    <source>
        <dbReference type="ARBA" id="ARBA00023235"/>
    </source>
</evidence>
<dbReference type="PANTHER" id="PTHR47861:SF2">
    <property type="entry name" value="LONG-TYPE PEPTIDYL-PROLYL CIS-TRANS ISOMERASE"/>
    <property type="match status" value="1"/>
</dbReference>
<evidence type="ECO:0000256" key="5">
    <source>
        <dbReference type="PROSITE-ProRule" id="PRU00277"/>
    </source>
</evidence>
<dbReference type="Proteomes" id="UP001302662">
    <property type="component" value="Chromosome"/>
</dbReference>
<dbReference type="Pfam" id="PF18046">
    <property type="entry name" value="FKBP26_C"/>
    <property type="match status" value="1"/>
</dbReference>
<evidence type="ECO:0000256" key="6">
    <source>
        <dbReference type="RuleBase" id="RU003915"/>
    </source>
</evidence>
<dbReference type="KEGG" id="mees:MmiEs2_02710"/>